<dbReference type="Pfam" id="PF20266">
    <property type="entry name" value="Mab-21_C"/>
    <property type="match status" value="1"/>
</dbReference>
<evidence type="ECO:0000256" key="3">
    <source>
        <dbReference type="ARBA" id="ARBA00022679"/>
    </source>
</evidence>
<feature type="domain" description="Mab-21-like nucleotidyltransferase" evidence="10">
    <location>
        <begin position="170"/>
        <end position="245"/>
    </location>
</feature>
<reference evidence="12" key="1">
    <citation type="submission" date="2019-08" db="EMBL/GenBank/DDBJ databases">
        <title>The improved chromosome-level genome for the pearl oyster Pinctada fucata martensii using PacBio sequencing and Hi-C.</title>
        <authorList>
            <person name="Zheng Z."/>
        </authorList>
    </citation>
    <scope>NUCLEOTIDE SEQUENCE</scope>
    <source>
        <strain evidence="12">ZZ-2019</strain>
        <tissue evidence="12">Adductor muscle</tissue>
    </source>
</reference>
<keyword evidence="6" id="KW-0547">Nucleotide-binding</keyword>
<dbReference type="Pfam" id="PF03281">
    <property type="entry name" value="Mab-21"/>
    <property type="match status" value="1"/>
</dbReference>
<keyword evidence="4" id="KW-0548">Nucleotidyltransferase</keyword>
<feature type="domain" description="Mab-21-like HhH/H2TH-like" evidence="11">
    <location>
        <begin position="267"/>
        <end position="337"/>
    </location>
</feature>
<dbReference type="InterPro" id="IPR046903">
    <property type="entry name" value="Mab-21-like_nuc_Trfase"/>
</dbReference>
<dbReference type="GO" id="GO:0016779">
    <property type="term" value="F:nucleotidyltransferase activity"/>
    <property type="evidence" value="ECO:0007669"/>
    <property type="project" value="UniProtKB-KW"/>
</dbReference>
<gene>
    <name evidence="12" type="ORF">FSP39_011680</name>
</gene>
<comment type="cofactor">
    <cofactor evidence="1">
        <name>Mg(2+)</name>
        <dbReference type="ChEBI" id="CHEBI:18420"/>
    </cofactor>
</comment>
<protein>
    <recommendedName>
        <fullName evidence="14">Cyclic GMP-AMP synthase</fullName>
    </recommendedName>
</protein>
<comment type="caution">
    <text evidence="12">The sequence shown here is derived from an EMBL/GenBank/DDBJ whole genome shotgun (WGS) entry which is preliminary data.</text>
</comment>
<keyword evidence="13" id="KW-1185">Reference proteome</keyword>
<keyword evidence="3" id="KW-0808">Transferase</keyword>
<evidence type="ECO:0000256" key="6">
    <source>
        <dbReference type="ARBA" id="ARBA00022741"/>
    </source>
</evidence>
<keyword evidence="9" id="KW-1133">Transmembrane helix</keyword>
<evidence type="ECO:0000256" key="5">
    <source>
        <dbReference type="ARBA" id="ARBA00022723"/>
    </source>
</evidence>
<keyword evidence="8" id="KW-0460">Magnesium</keyword>
<sequence>MAETFVEDVISLISKGLYRTVSDIIGPECIIKLRRQAIDVRDHIVNCDTSFPSLIITSGSTSEGFNFESSDLDLMSVDRNVLVCTESNRYFVQKLQSPSSFFMDNEECSPGFTLLRCLTCDMKNENIFNCLIWKGDEMYLSSKAIRETYGSTSISETHGPCQSENYIGLEGDLAFTLRCPVWPEQAVSFVSRSVDRGWPLFEVLKNICGDGCLFVPVNSKQQSCMEMIDLEWRMSFSLAEKKLIYSMNHCQFLCYGLTKLFLNEILKECPPIHDLLCSYFMKTAVFWEISENPGDWTIQTFLLKFWNVLRRLMKWIRDGYCPNFFVPENNMFYGKICGDNQRKLLSVLSDLYSEGYLCLLRCPSLNGNFTTIIRQPYVAYTLSNNEDEYVPMSRKEMMKLFVVLIFEVYFPYHSFKRIIISLDNTAKINIDSEETLCTVRLRLNLILQGYAEFLLLSVKSPCFKYTRNRKHYHSNKAAERLILRAKTHFCMNYMHYARLTYMAGNYQKTIGILHFIKTRLQSQPYMYSWSPDFDIIMDLRQQGMSYDTFIKSFVVSYVQMGSLTLIQELQLECLAQIQYTGGAPFVIPPLVLINFLLILSYTRLGENHKRYDILQDLQFLLNYDDGYHVFDPTAAISWEILGICQQICGDRQAAFQSYIYVLNHEYNYFKQATLARIFSLYSE</sequence>
<keyword evidence="9" id="KW-0472">Membrane</keyword>
<name>A0AA88XNC9_PINIB</name>
<dbReference type="GO" id="GO:0005524">
    <property type="term" value="F:ATP binding"/>
    <property type="evidence" value="ECO:0007669"/>
    <property type="project" value="UniProtKB-KW"/>
</dbReference>
<dbReference type="EMBL" id="VSWD01000012">
    <property type="protein sequence ID" value="KAK3085983.1"/>
    <property type="molecule type" value="Genomic_DNA"/>
</dbReference>
<evidence type="ECO:0000256" key="8">
    <source>
        <dbReference type="ARBA" id="ARBA00022842"/>
    </source>
</evidence>
<keyword evidence="5" id="KW-0479">Metal-binding</keyword>
<evidence type="ECO:0000313" key="12">
    <source>
        <dbReference type="EMBL" id="KAK3085983.1"/>
    </source>
</evidence>
<dbReference type="PANTHER" id="PTHR10656:SF42">
    <property type="entry name" value="CYCLIC GMP-AMP SYNTHASE-LIKE PROTEIN-RELATED"/>
    <property type="match status" value="1"/>
</dbReference>
<keyword evidence="9" id="KW-0812">Transmembrane</keyword>
<dbReference type="GO" id="GO:0046872">
    <property type="term" value="F:metal ion binding"/>
    <property type="evidence" value="ECO:0007669"/>
    <property type="project" value="UniProtKB-KW"/>
</dbReference>
<evidence type="ECO:0000256" key="7">
    <source>
        <dbReference type="ARBA" id="ARBA00022840"/>
    </source>
</evidence>
<keyword evidence="7" id="KW-0067">ATP-binding</keyword>
<evidence type="ECO:0000256" key="4">
    <source>
        <dbReference type="ARBA" id="ARBA00022695"/>
    </source>
</evidence>
<evidence type="ECO:0000259" key="10">
    <source>
        <dbReference type="Pfam" id="PF03281"/>
    </source>
</evidence>
<evidence type="ECO:0000256" key="2">
    <source>
        <dbReference type="ARBA" id="ARBA00008307"/>
    </source>
</evidence>
<accession>A0AA88XNC9</accession>
<evidence type="ECO:0000313" key="13">
    <source>
        <dbReference type="Proteomes" id="UP001186944"/>
    </source>
</evidence>
<evidence type="ECO:0000259" key="11">
    <source>
        <dbReference type="Pfam" id="PF20266"/>
    </source>
</evidence>
<proteinExistence type="inferred from homology"/>
<dbReference type="Gene3D" id="1.10.1410.40">
    <property type="match status" value="1"/>
</dbReference>
<dbReference type="InterPro" id="IPR046906">
    <property type="entry name" value="Mab-21_HhH/H2TH-like"/>
</dbReference>
<evidence type="ECO:0000256" key="9">
    <source>
        <dbReference type="SAM" id="Phobius"/>
    </source>
</evidence>
<dbReference type="AlphaFoldDB" id="A0AA88XNC9"/>
<evidence type="ECO:0000256" key="1">
    <source>
        <dbReference type="ARBA" id="ARBA00001946"/>
    </source>
</evidence>
<comment type="similarity">
    <text evidence="2">Belongs to the mab-21 family.</text>
</comment>
<dbReference type="PANTHER" id="PTHR10656">
    <property type="entry name" value="CELL FATE DETERMINING PROTEIN MAB21-RELATED"/>
    <property type="match status" value="1"/>
</dbReference>
<evidence type="ECO:0008006" key="14">
    <source>
        <dbReference type="Google" id="ProtNLM"/>
    </source>
</evidence>
<dbReference type="Proteomes" id="UP001186944">
    <property type="component" value="Unassembled WGS sequence"/>
</dbReference>
<feature type="transmembrane region" description="Helical" evidence="9">
    <location>
        <begin position="582"/>
        <end position="601"/>
    </location>
</feature>
<organism evidence="12 13">
    <name type="scientific">Pinctada imbricata</name>
    <name type="common">Atlantic pearl-oyster</name>
    <name type="synonym">Pinctada martensii</name>
    <dbReference type="NCBI Taxonomy" id="66713"/>
    <lineage>
        <taxon>Eukaryota</taxon>
        <taxon>Metazoa</taxon>
        <taxon>Spiralia</taxon>
        <taxon>Lophotrochozoa</taxon>
        <taxon>Mollusca</taxon>
        <taxon>Bivalvia</taxon>
        <taxon>Autobranchia</taxon>
        <taxon>Pteriomorphia</taxon>
        <taxon>Pterioida</taxon>
        <taxon>Pterioidea</taxon>
        <taxon>Pteriidae</taxon>
        <taxon>Pinctada</taxon>
    </lineage>
</organism>
<dbReference type="SMART" id="SM01265">
    <property type="entry name" value="Mab-21"/>
    <property type="match status" value="1"/>
</dbReference>
<dbReference type="InterPro" id="IPR024810">
    <property type="entry name" value="MAB21L/cGLR"/>
</dbReference>